<evidence type="ECO:0000313" key="1">
    <source>
        <dbReference type="EMBL" id="MPC48964.1"/>
    </source>
</evidence>
<dbReference type="Proteomes" id="UP000324222">
    <property type="component" value="Unassembled WGS sequence"/>
</dbReference>
<keyword evidence="2" id="KW-1185">Reference proteome</keyword>
<proteinExistence type="predicted"/>
<name>A0A5B7FXD0_PORTR</name>
<gene>
    <name evidence="1" type="ORF">E2C01_042750</name>
</gene>
<comment type="caution">
    <text evidence="1">The sequence shown here is derived from an EMBL/GenBank/DDBJ whole genome shotgun (WGS) entry which is preliminary data.</text>
</comment>
<reference evidence="1 2" key="1">
    <citation type="submission" date="2019-05" db="EMBL/GenBank/DDBJ databases">
        <title>Another draft genome of Portunus trituberculatus and its Hox gene families provides insights of decapod evolution.</title>
        <authorList>
            <person name="Jeong J.-H."/>
            <person name="Song I."/>
            <person name="Kim S."/>
            <person name="Choi T."/>
            <person name="Kim D."/>
            <person name="Ryu S."/>
            <person name="Kim W."/>
        </authorList>
    </citation>
    <scope>NUCLEOTIDE SEQUENCE [LARGE SCALE GENOMIC DNA]</scope>
    <source>
        <tissue evidence="1">Muscle</tissue>
    </source>
</reference>
<evidence type="ECO:0000313" key="2">
    <source>
        <dbReference type="Proteomes" id="UP000324222"/>
    </source>
</evidence>
<organism evidence="1 2">
    <name type="scientific">Portunus trituberculatus</name>
    <name type="common">Swimming crab</name>
    <name type="synonym">Neptunus trituberculatus</name>
    <dbReference type="NCBI Taxonomy" id="210409"/>
    <lineage>
        <taxon>Eukaryota</taxon>
        <taxon>Metazoa</taxon>
        <taxon>Ecdysozoa</taxon>
        <taxon>Arthropoda</taxon>
        <taxon>Crustacea</taxon>
        <taxon>Multicrustacea</taxon>
        <taxon>Malacostraca</taxon>
        <taxon>Eumalacostraca</taxon>
        <taxon>Eucarida</taxon>
        <taxon>Decapoda</taxon>
        <taxon>Pleocyemata</taxon>
        <taxon>Brachyura</taxon>
        <taxon>Eubrachyura</taxon>
        <taxon>Portunoidea</taxon>
        <taxon>Portunidae</taxon>
        <taxon>Portuninae</taxon>
        <taxon>Portunus</taxon>
    </lineage>
</organism>
<protein>
    <submittedName>
        <fullName evidence="1">Uncharacterized protein</fullName>
    </submittedName>
</protein>
<accession>A0A5B7FXD0</accession>
<sequence length="218" mass="24687">MGHKVKEVDAVLVEGKDVVSALFRFHHSLHRKERGPKQRPRLQDFCSSRERMLIAILSLTYAQISDTSKGGTETSKVGRTVQKCGHLRYVVLCELFSGSDQQQPLQVVWGDLVEHHFIIQLVVKTQWVIPHTAAEDQVEDLWTNFCPLVAQAILLIVEPILGPISPAKLIFGVMVTHHEDGVDTVHFGLLWCHGVVSHVAHHSKEALHRHLAQFRLQW</sequence>
<dbReference type="EMBL" id="VSRR010008580">
    <property type="protein sequence ID" value="MPC48964.1"/>
    <property type="molecule type" value="Genomic_DNA"/>
</dbReference>
<dbReference type="AlphaFoldDB" id="A0A5B7FXD0"/>